<dbReference type="PANTHER" id="PTHR38765">
    <property type="entry name" value="DUF484 DOMAIN-CONTAINING PROTEIN"/>
    <property type="match status" value="1"/>
</dbReference>
<dbReference type="InterPro" id="IPR007435">
    <property type="entry name" value="DUF484"/>
</dbReference>
<dbReference type="Pfam" id="PF04340">
    <property type="entry name" value="DUF484"/>
    <property type="match status" value="1"/>
</dbReference>
<name>A0A240ACI3_SERFI</name>
<dbReference type="KEGG" id="sfj:SAMEA4384070_0152"/>
<dbReference type="Proteomes" id="UP000215134">
    <property type="component" value="Chromosome 1"/>
</dbReference>
<dbReference type="Gene3D" id="3.30.450.40">
    <property type="match status" value="1"/>
</dbReference>
<dbReference type="GeneID" id="75025345"/>
<sequence length="234" mass="26524">MKSVEEQSVAGVELDDDTVMQYLLQNPDFFIRNARRVEQMRVPHPVRGTVSLVEWHLARQRNHINRLEEEITLLMEQASANETLFASLLHLQASLATADSLQDMLNRLQRWARGFGLAGANIRLFSDRWNIGAPSDFTHLALARSAFEPLRIQRLGNEQHFLGSLNGPELLLLLPQAKQVGSVALSMLGDEGELGMVIFSSRDTQHYQQGMGTVMLNQLARMLPELLERWIERA</sequence>
<dbReference type="RefSeq" id="WP_061798833.1">
    <property type="nucleotide sequence ID" value="NZ_CABITV010000008.1"/>
</dbReference>
<dbReference type="NCBIfam" id="NF008203">
    <property type="entry name" value="PRK10963.1"/>
    <property type="match status" value="1"/>
</dbReference>
<dbReference type="AlphaFoldDB" id="A0A240ACI3"/>
<gene>
    <name evidence="2" type="ORF">SAMEA4384070_00152</name>
</gene>
<evidence type="ECO:0000313" key="2">
    <source>
        <dbReference type="EMBL" id="SNV80596.1"/>
    </source>
</evidence>
<organism evidence="2 3">
    <name type="scientific">Serratia ficaria</name>
    <dbReference type="NCBI Taxonomy" id="61651"/>
    <lineage>
        <taxon>Bacteria</taxon>
        <taxon>Pseudomonadati</taxon>
        <taxon>Pseudomonadota</taxon>
        <taxon>Gammaproteobacteria</taxon>
        <taxon>Enterobacterales</taxon>
        <taxon>Yersiniaceae</taxon>
        <taxon>Serratia</taxon>
    </lineage>
</organism>
<dbReference type="PANTHER" id="PTHR38765:SF1">
    <property type="entry name" value="DUF484 DOMAIN-CONTAINING PROTEIN"/>
    <property type="match status" value="1"/>
</dbReference>
<dbReference type="STRING" id="1411141.GCA_001590885_03492"/>
<reference evidence="2 3" key="1">
    <citation type="submission" date="2017-06" db="EMBL/GenBank/DDBJ databases">
        <authorList>
            <consortium name="Pathogen Informatics"/>
        </authorList>
    </citation>
    <scope>NUCLEOTIDE SEQUENCE [LARGE SCALE GENOMIC DNA]</scope>
    <source>
        <strain evidence="2 3">NCTC12148</strain>
    </source>
</reference>
<keyword evidence="3" id="KW-1185">Reference proteome</keyword>
<protein>
    <submittedName>
        <fullName evidence="2">Uncharacterized protein conserved in bacteria</fullName>
    </submittedName>
</protein>
<dbReference type="EMBL" id="LT906479">
    <property type="protein sequence ID" value="SNV80596.1"/>
    <property type="molecule type" value="Genomic_DNA"/>
</dbReference>
<proteinExistence type="predicted"/>
<accession>A0A240ACI3</accession>
<evidence type="ECO:0000256" key="1">
    <source>
        <dbReference type="SAM" id="Coils"/>
    </source>
</evidence>
<dbReference type="OrthoDB" id="7065511at2"/>
<keyword evidence="1" id="KW-0175">Coiled coil</keyword>
<dbReference type="InterPro" id="IPR029016">
    <property type="entry name" value="GAF-like_dom_sf"/>
</dbReference>
<feature type="coiled-coil region" evidence="1">
    <location>
        <begin position="57"/>
        <end position="84"/>
    </location>
</feature>
<evidence type="ECO:0000313" key="3">
    <source>
        <dbReference type="Proteomes" id="UP000215134"/>
    </source>
</evidence>